<reference evidence="13 14" key="1">
    <citation type="submission" date="2014-06" db="EMBL/GenBank/DDBJ databases">
        <authorList>
            <person name="Swart Estienne"/>
        </authorList>
    </citation>
    <scope>NUCLEOTIDE SEQUENCE [LARGE SCALE GENOMIC DNA]</scope>
    <source>
        <strain evidence="13 14">130c</strain>
    </source>
</reference>
<evidence type="ECO:0000256" key="11">
    <source>
        <dbReference type="SAM" id="MobiDB-lite"/>
    </source>
</evidence>
<keyword evidence="10" id="KW-0156">Chromatin regulator</keyword>
<name>A0A078AFN3_STYLE</name>
<dbReference type="PROSITE" id="PS50016">
    <property type="entry name" value="ZF_PHD_2"/>
    <property type="match status" value="1"/>
</dbReference>
<evidence type="ECO:0000313" key="13">
    <source>
        <dbReference type="EMBL" id="CDW80641.1"/>
    </source>
</evidence>
<organism evidence="13 14">
    <name type="scientific">Stylonychia lemnae</name>
    <name type="common">Ciliate</name>
    <dbReference type="NCBI Taxonomy" id="5949"/>
    <lineage>
        <taxon>Eukaryota</taxon>
        <taxon>Sar</taxon>
        <taxon>Alveolata</taxon>
        <taxon>Ciliophora</taxon>
        <taxon>Intramacronucleata</taxon>
        <taxon>Spirotrichea</taxon>
        <taxon>Stichotrichia</taxon>
        <taxon>Sporadotrichida</taxon>
        <taxon>Oxytrichidae</taxon>
        <taxon>Stylonychinae</taxon>
        <taxon>Stylonychia</taxon>
    </lineage>
</organism>
<feature type="site" description="Histone H3K4me3 binding" evidence="7">
    <location>
        <position position="247"/>
    </location>
</feature>
<protein>
    <recommendedName>
        <fullName evidence="10">Inhibitor of growth protein</fullName>
    </recommendedName>
</protein>
<keyword evidence="5 8" id="KW-0862">Zinc</keyword>
<dbReference type="InterPro" id="IPR001965">
    <property type="entry name" value="Znf_PHD"/>
</dbReference>
<keyword evidence="14" id="KW-1185">Reference proteome</keyword>
<evidence type="ECO:0000256" key="10">
    <source>
        <dbReference type="RuleBase" id="RU361213"/>
    </source>
</evidence>
<proteinExistence type="inferred from homology"/>
<comment type="similarity">
    <text evidence="2 10">Belongs to the ING family.</text>
</comment>
<dbReference type="InParanoid" id="A0A078AFN3"/>
<dbReference type="Pfam" id="PF12998">
    <property type="entry name" value="ING"/>
    <property type="match status" value="1"/>
</dbReference>
<feature type="binding site" evidence="8">
    <location>
        <position position="235"/>
    </location>
    <ligand>
        <name>Zn(2+)</name>
        <dbReference type="ChEBI" id="CHEBI:29105"/>
        <label>1</label>
    </ligand>
</feature>
<feature type="binding site" evidence="8">
    <location>
        <position position="233"/>
    </location>
    <ligand>
        <name>Zn(2+)</name>
        <dbReference type="ChEBI" id="CHEBI:29105"/>
        <label>1</label>
    </ligand>
</feature>
<dbReference type="AlphaFoldDB" id="A0A078AFN3"/>
<dbReference type="GO" id="GO:0008270">
    <property type="term" value="F:zinc ion binding"/>
    <property type="evidence" value="ECO:0007669"/>
    <property type="project" value="UniProtKB-KW"/>
</dbReference>
<evidence type="ECO:0000256" key="7">
    <source>
        <dbReference type="PIRSR" id="PIRSR628651-50"/>
    </source>
</evidence>
<evidence type="ECO:0000256" key="2">
    <source>
        <dbReference type="ARBA" id="ARBA00010210"/>
    </source>
</evidence>
<dbReference type="CDD" id="cd15505">
    <property type="entry name" value="PHD_ING"/>
    <property type="match status" value="1"/>
</dbReference>
<keyword evidence="4 9" id="KW-0863">Zinc-finger</keyword>
<dbReference type="SMART" id="SM00249">
    <property type="entry name" value="PHD"/>
    <property type="match status" value="1"/>
</dbReference>
<dbReference type="InterPro" id="IPR028651">
    <property type="entry name" value="ING_fam"/>
</dbReference>
<feature type="compositionally biased region" description="Basic residues" evidence="11">
    <location>
        <begin position="371"/>
        <end position="380"/>
    </location>
</feature>
<comment type="function">
    <text evidence="10">Component of an histone acetyltransferase complex.</text>
</comment>
<dbReference type="Proteomes" id="UP000039865">
    <property type="component" value="Unassembled WGS sequence"/>
</dbReference>
<feature type="binding site" evidence="8">
    <location>
        <position position="257"/>
    </location>
    <ligand>
        <name>Zn(2+)</name>
        <dbReference type="ChEBI" id="CHEBI:29105"/>
        <label>1</label>
    </ligand>
</feature>
<feature type="site" description="Histone H3K4me3 binding" evidence="7">
    <location>
        <position position="232"/>
    </location>
</feature>
<dbReference type="EMBL" id="CCKQ01009173">
    <property type="protein sequence ID" value="CDW80641.1"/>
    <property type="molecule type" value="Genomic_DNA"/>
</dbReference>
<dbReference type="InterPro" id="IPR019787">
    <property type="entry name" value="Znf_PHD-finger"/>
</dbReference>
<evidence type="ECO:0000256" key="9">
    <source>
        <dbReference type="PROSITE-ProRule" id="PRU00146"/>
    </source>
</evidence>
<dbReference type="SUPFAM" id="SSF57903">
    <property type="entry name" value="FYVE/PHD zinc finger"/>
    <property type="match status" value="1"/>
</dbReference>
<dbReference type="GO" id="GO:0005634">
    <property type="term" value="C:nucleus"/>
    <property type="evidence" value="ECO:0007669"/>
    <property type="project" value="UniProtKB-SubCell"/>
</dbReference>
<dbReference type="SMART" id="SM01408">
    <property type="entry name" value="ING"/>
    <property type="match status" value="1"/>
</dbReference>
<dbReference type="Gene3D" id="3.30.40.10">
    <property type="entry name" value="Zinc/RING finger domain, C3HC4 (zinc finger)"/>
    <property type="match status" value="1"/>
</dbReference>
<feature type="compositionally biased region" description="Polar residues" evidence="11">
    <location>
        <begin position="357"/>
        <end position="369"/>
    </location>
</feature>
<feature type="binding site" evidence="8">
    <location>
        <position position="276"/>
    </location>
    <ligand>
        <name>Zn(2+)</name>
        <dbReference type="ChEBI" id="CHEBI:29105"/>
        <label>2</label>
    </ligand>
</feature>
<evidence type="ECO:0000256" key="8">
    <source>
        <dbReference type="PIRSR" id="PIRSR628651-51"/>
    </source>
</evidence>
<sequence>MSKFEEFLQEIHSLPIDIRRCLVLMRQLDFKKEQLQNTNNRITKGYFASLSKKKNEKEQQTEQKKVIDQIRANYDEIERLSQEKLDLARKVFLYVEQNLSKLNGKMSNIQDKMKKDGYDINSYGKYQVTNNNKGRKQGEDDYEMTGMYRQDYNSQEEEKQSPKRNHKQGVHSKNQIMDQFDDEEIEPVSYEQNQELLRAFGGQIMGSQLQSSTSRQQSNQQKASSVYREPTYCFCNNVSYGDMIACDNKNCPYEWFHFPCVGLTTKPEGKYFCLKCQQSLQSIKKESASKQGGINGLLSANQIDFKDSNLTIGSQSGLGSVSGGNKRQGNNPSNTGDGRVMRSNKNSPAGGVKPMSKGQQISQKSNFVSQRPRRIRHQQQ</sequence>
<dbReference type="InterPro" id="IPR013083">
    <property type="entry name" value="Znf_RING/FYVE/PHD"/>
</dbReference>
<comment type="subcellular location">
    <subcellularLocation>
        <location evidence="1 10">Nucleus</location>
    </subcellularLocation>
</comment>
<feature type="domain" description="PHD-type" evidence="12">
    <location>
        <begin position="230"/>
        <end position="279"/>
    </location>
</feature>
<feature type="compositionally biased region" description="Polar residues" evidence="11">
    <location>
        <begin position="325"/>
        <end position="336"/>
    </location>
</feature>
<dbReference type="CDD" id="cd16101">
    <property type="entry name" value="ING"/>
    <property type="match status" value="1"/>
</dbReference>
<dbReference type="OMA" id="DECLIEW"/>
<feature type="site" description="Histone H3K4me3 binding" evidence="7">
    <location>
        <position position="255"/>
    </location>
</feature>
<feature type="binding site" evidence="8">
    <location>
        <position position="273"/>
    </location>
    <ligand>
        <name>Zn(2+)</name>
        <dbReference type="ChEBI" id="CHEBI:29105"/>
        <label>2</label>
    </ligand>
</feature>
<dbReference type="InterPro" id="IPR019786">
    <property type="entry name" value="Zinc_finger_PHD-type_CS"/>
</dbReference>
<keyword evidence="6 10" id="KW-0539">Nucleus</keyword>
<feature type="binding site" evidence="8">
    <location>
        <position position="251"/>
    </location>
    <ligand>
        <name>Zn(2+)</name>
        <dbReference type="ChEBI" id="CHEBI:29105"/>
        <label>2</label>
    </ligand>
</feature>
<feature type="site" description="Histone H3K4me3 binding" evidence="7">
    <location>
        <position position="243"/>
    </location>
</feature>
<evidence type="ECO:0000256" key="6">
    <source>
        <dbReference type="ARBA" id="ARBA00023242"/>
    </source>
</evidence>
<evidence type="ECO:0000259" key="12">
    <source>
        <dbReference type="PROSITE" id="PS50016"/>
    </source>
</evidence>
<evidence type="ECO:0000256" key="1">
    <source>
        <dbReference type="ARBA" id="ARBA00004123"/>
    </source>
</evidence>
<evidence type="ECO:0000256" key="4">
    <source>
        <dbReference type="ARBA" id="ARBA00022771"/>
    </source>
</evidence>
<feature type="region of interest" description="Disordered" evidence="11">
    <location>
        <begin position="316"/>
        <end position="380"/>
    </location>
</feature>
<dbReference type="PROSITE" id="PS01359">
    <property type="entry name" value="ZF_PHD_1"/>
    <property type="match status" value="1"/>
</dbReference>
<dbReference type="PANTHER" id="PTHR10333">
    <property type="entry name" value="INHIBITOR OF GROWTH PROTEIN"/>
    <property type="match status" value="1"/>
</dbReference>
<keyword evidence="3 8" id="KW-0479">Metal-binding</keyword>
<feature type="region of interest" description="Disordered" evidence="11">
    <location>
        <begin position="152"/>
        <end position="174"/>
    </location>
</feature>
<comment type="subunit">
    <text evidence="10">Component of an histone acetyltransferase complex. Interacts with H3K4me3 and to a lesser extent with H3K4me2.</text>
</comment>
<dbReference type="InterPro" id="IPR024610">
    <property type="entry name" value="ING_N_histone-binding"/>
</dbReference>
<dbReference type="OrthoDB" id="286641at2759"/>
<dbReference type="InterPro" id="IPR011011">
    <property type="entry name" value="Znf_FYVE_PHD"/>
</dbReference>
<gene>
    <name evidence="13" type="primary">Contig16839.g17940</name>
    <name evidence="13" type="ORF">STYLEM_9644</name>
</gene>
<dbReference type="Gene3D" id="6.10.140.1740">
    <property type="match status" value="1"/>
</dbReference>
<evidence type="ECO:0000313" key="14">
    <source>
        <dbReference type="Proteomes" id="UP000039865"/>
    </source>
</evidence>
<accession>A0A078AFN3</accession>
<evidence type="ECO:0000256" key="3">
    <source>
        <dbReference type="ARBA" id="ARBA00022723"/>
    </source>
</evidence>
<comment type="domain">
    <text evidence="10">The PHD-type zinc finger mediates the binding to H3K4me3.</text>
</comment>
<evidence type="ECO:0000256" key="5">
    <source>
        <dbReference type="ARBA" id="ARBA00022833"/>
    </source>
</evidence>
<feature type="binding site" evidence="8">
    <location>
        <position position="246"/>
    </location>
    <ligand>
        <name>Zn(2+)</name>
        <dbReference type="ChEBI" id="CHEBI:29105"/>
        <label>2</label>
    </ligand>
</feature>
<feature type="binding site" evidence="8">
    <location>
        <position position="260"/>
    </location>
    <ligand>
        <name>Zn(2+)</name>
        <dbReference type="ChEBI" id="CHEBI:29105"/>
        <label>1</label>
    </ligand>
</feature>
<dbReference type="GO" id="GO:0006325">
    <property type="term" value="P:chromatin organization"/>
    <property type="evidence" value="ECO:0007669"/>
    <property type="project" value="UniProtKB-KW"/>
</dbReference>